<protein>
    <recommendedName>
        <fullName evidence="4">DUF5590 domain-containing protein</fullName>
    </recommendedName>
</protein>
<keyword evidence="1" id="KW-0472">Membrane</keyword>
<dbReference type="Proteomes" id="UP000005444">
    <property type="component" value="Chromosome"/>
</dbReference>
<dbReference type="AlphaFoldDB" id="G8PDF3"/>
<dbReference type="EMBL" id="CP003137">
    <property type="protein sequence ID" value="AEV95288.1"/>
    <property type="molecule type" value="Genomic_DNA"/>
</dbReference>
<dbReference type="Gene3D" id="3.10.450.40">
    <property type="match status" value="2"/>
</dbReference>
<name>G8PDF3_PEDCP</name>
<dbReference type="HOGENOM" id="CLU_114070_1_1_9"/>
<accession>G8PDF3</accession>
<organism evidence="2 3">
    <name type="scientific">Pediococcus claussenii (strain ATCC BAA-344 / DSM 14800 / JCM 18046 / KCTC 3811 / LMG 21948 / P06)</name>
    <dbReference type="NCBI Taxonomy" id="701521"/>
    <lineage>
        <taxon>Bacteria</taxon>
        <taxon>Bacillati</taxon>
        <taxon>Bacillota</taxon>
        <taxon>Bacilli</taxon>
        <taxon>Lactobacillales</taxon>
        <taxon>Lactobacillaceae</taxon>
        <taxon>Pediococcus</taxon>
    </lineage>
</organism>
<feature type="transmembrane region" description="Helical" evidence="1">
    <location>
        <begin position="12"/>
        <end position="30"/>
    </location>
</feature>
<evidence type="ECO:0008006" key="4">
    <source>
        <dbReference type="Google" id="ProtNLM"/>
    </source>
</evidence>
<dbReference type="InterPro" id="IPR046350">
    <property type="entry name" value="Cystatin_sf"/>
</dbReference>
<dbReference type="PATRIC" id="fig|701521.8.peg.967"/>
<keyword evidence="3" id="KW-1185">Reference proteome</keyword>
<dbReference type="eggNOG" id="COG5353">
    <property type="taxonomic scope" value="Bacteria"/>
</dbReference>
<dbReference type="KEGG" id="pce:PECL_1020"/>
<keyword evidence="1" id="KW-1133">Transmembrane helix</keyword>
<evidence type="ECO:0000313" key="2">
    <source>
        <dbReference type="EMBL" id="AEV95288.1"/>
    </source>
</evidence>
<dbReference type="RefSeq" id="WP_014215485.1">
    <property type="nucleotide sequence ID" value="NC_016605.1"/>
</dbReference>
<sequence>MERRNKKGKHPFLIILTIIVVSLVGIILLISNELVAPVRQTDKQVTSLVKKKVGLTSIGSVMRFTHGDPQYSVTGKRSGKDVLVVVSNKGKKLQVFNRAKGVSKQTAINTVIKKSKIDQITNTSFGYYKNQAVWVVSYISKANHLVVKTVAFDSGKIINAVNTY</sequence>
<dbReference type="STRING" id="701521.PECL_1020"/>
<evidence type="ECO:0000313" key="3">
    <source>
        <dbReference type="Proteomes" id="UP000005444"/>
    </source>
</evidence>
<keyword evidence="1" id="KW-0812">Transmembrane</keyword>
<gene>
    <name evidence="2" type="ordered locus">PECL_1020</name>
</gene>
<reference evidence="2 3" key="1">
    <citation type="journal article" date="2012" name="J. Bacteriol.">
        <title>Complete Genome Sequence of the Beer Spoilage Organism Pediococcus claussenii ATCC BAA-344T.</title>
        <authorList>
            <person name="Pittet V."/>
            <person name="Abegunde T."/>
            <person name="Marfleet T."/>
            <person name="Haakensen M."/>
            <person name="Morrow K."/>
            <person name="Jayaprakash T."/>
            <person name="Schroeder K."/>
            <person name="Trost B."/>
            <person name="Byrns S."/>
            <person name="Bergsveinson J."/>
            <person name="Kusalik A."/>
            <person name="Ziola B."/>
        </authorList>
    </citation>
    <scope>NUCLEOTIDE SEQUENCE [LARGE SCALE GENOMIC DNA]</scope>
    <source>
        <strain evidence="2 3">ATCC BAA-344</strain>
    </source>
</reference>
<dbReference type="SUPFAM" id="SSF54403">
    <property type="entry name" value="Cystatin/monellin"/>
    <property type="match status" value="2"/>
</dbReference>
<evidence type="ECO:0000256" key="1">
    <source>
        <dbReference type="SAM" id="Phobius"/>
    </source>
</evidence>
<proteinExistence type="predicted"/>